<keyword evidence="8 13" id="KW-0472">Membrane</keyword>
<keyword evidence="14" id="KW-0732">Signal</keyword>
<evidence type="ECO:0000256" key="9">
    <source>
        <dbReference type="ARBA" id="ARBA00023170"/>
    </source>
</evidence>
<evidence type="ECO:0000256" key="12">
    <source>
        <dbReference type="ARBA" id="ARBA00023303"/>
    </source>
</evidence>
<evidence type="ECO:0000313" key="16">
    <source>
        <dbReference type="EMBL" id="CAG7827216.1"/>
    </source>
</evidence>
<evidence type="ECO:0000256" key="8">
    <source>
        <dbReference type="ARBA" id="ARBA00023136"/>
    </source>
</evidence>
<feature type="transmembrane region" description="Helical" evidence="13">
    <location>
        <begin position="384"/>
        <end position="404"/>
    </location>
</feature>
<dbReference type="InterPro" id="IPR052192">
    <property type="entry name" value="Insect_Ionotropic_Sensory_Rcpt"/>
</dbReference>
<sequence>MKSVIFVNFALLLSFHPKITLSRQLLNPLNIEFAKDLSAMAKESNFGSDCETNTYIFTPECGNYINYIGKSLSHFGPPNLLTDYHNNVSEIYDKMLSQQYRFTKFHHSCHLVFICAMFVTRKFPASHNHQSTNETGNETLESWSLEEEILILPPDFFFIPDLIENNDHTIYLSNIKYSEDMGLVQPENRILNQTGILLSVQLDNQTMRESSFQVYSRCKYCGRAAMNEDLGVWKRNRSVFSEYLNVFSGYQRVSFHGYESFQIGFVDYSPHISCTEVGALNCSGIEWEMLQQISNSLSFNFELHNFTERGQQGVVYEGGNITGMIGAIKDHQIDIAIGGISISPDKASVVDFTNIFTNQPIVFIVQKRTDLYILGIWLAFAPEVWPLIIFTIISIAIIIKLIMWRTNHRKRTYKPSTVESLEISIQPLLGQPLAQSQIPKKPRRLLKLVLGIWWFSCLIISTVYNTNLITSLINPVSPKEPESLEDLLISGYRFKVGSKQSAVSDLISKGYNDTVIKQIQDRLLTEEGYYFPIAYIVEESAVAGIDWKEKGLSSIRIIRERLFLTGYGWLLKKQAPYKDKLNTAISQLSAGGCVQYWYEKFTRSEKKPLDSRFRLREQIGQVKLNLELMQGAFIFLILGSCLAGLVLGGEIIHSKYTFRFFTRREILGFSKYLFHKVQTFNLAQEVTKVGRVGFIFVDNLGRSSGDRGNLIEIPGYYPFLK</sequence>
<comment type="subcellular location">
    <subcellularLocation>
        <location evidence="1">Cell membrane</location>
        <topology evidence="1">Multi-pass membrane protein</topology>
    </subcellularLocation>
</comment>
<dbReference type="SMART" id="SM00079">
    <property type="entry name" value="PBPe"/>
    <property type="match status" value="1"/>
</dbReference>
<keyword evidence="7" id="KW-0406">Ion transport</keyword>
<dbReference type="Pfam" id="PF00060">
    <property type="entry name" value="Lig_chan"/>
    <property type="match status" value="1"/>
</dbReference>
<protein>
    <recommendedName>
        <fullName evidence="15">Ionotropic glutamate receptor C-terminal domain-containing protein</fullName>
    </recommendedName>
</protein>
<evidence type="ECO:0000256" key="4">
    <source>
        <dbReference type="ARBA" id="ARBA00022475"/>
    </source>
</evidence>
<feature type="domain" description="Ionotropic glutamate receptor C-terminal" evidence="15">
    <location>
        <begin position="262"/>
        <end position="603"/>
    </location>
</feature>
<feature type="transmembrane region" description="Helical" evidence="13">
    <location>
        <begin position="445"/>
        <end position="464"/>
    </location>
</feature>
<accession>A0A8J2PTF7</accession>
<feature type="signal peptide" evidence="14">
    <location>
        <begin position="1"/>
        <end position="22"/>
    </location>
</feature>
<evidence type="ECO:0000256" key="13">
    <source>
        <dbReference type="SAM" id="Phobius"/>
    </source>
</evidence>
<name>A0A8J2PTF7_9HEXA</name>
<dbReference type="GO" id="GO:0015276">
    <property type="term" value="F:ligand-gated monoatomic ion channel activity"/>
    <property type="evidence" value="ECO:0007669"/>
    <property type="project" value="InterPro"/>
</dbReference>
<dbReference type="InterPro" id="IPR019594">
    <property type="entry name" value="Glu/Gly-bd"/>
</dbReference>
<dbReference type="PANTHER" id="PTHR42643">
    <property type="entry name" value="IONOTROPIC RECEPTOR 20A-RELATED"/>
    <property type="match status" value="1"/>
</dbReference>
<evidence type="ECO:0000256" key="7">
    <source>
        <dbReference type="ARBA" id="ARBA00023065"/>
    </source>
</evidence>
<evidence type="ECO:0000256" key="6">
    <source>
        <dbReference type="ARBA" id="ARBA00022989"/>
    </source>
</evidence>
<evidence type="ECO:0000256" key="1">
    <source>
        <dbReference type="ARBA" id="ARBA00004651"/>
    </source>
</evidence>
<keyword evidence="17" id="KW-1185">Reference proteome</keyword>
<evidence type="ECO:0000259" key="15">
    <source>
        <dbReference type="SMART" id="SM00079"/>
    </source>
</evidence>
<keyword evidence="9" id="KW-0675">Receptor</keyword>
<keyword evidence="11" id="KW-1071">Ligand-gated ion channel</keyword>
<dbReference type="Pfam" id="PF10613">
    <property type="entry name" value="Lig_chan-Glu_bd"/>
    <property type="match status" value="1"/>
</dbReference>
<comment type="similarity">
    <text evidence="2">Belongs to the glutamate-gated ion channel (TC 1.A.10.1) family.</text>
</comment>
<reference evidence="16" key="1">
    <citation type="submission" date="2021-06" db="EMBL/GenBank/DDBJ databases">
        <authorList>
            <person name="Hodson N. C."/>
            <person name="Mongue J. A."/>
            <person name="Jaron S. K."/>
        </authorList>
    </citation>
    <scope>NUCLEOTIDE SEQUENCE</scope>
</reference>
<keyword evidence="6 13" id="KW-1133">Transmembrane helix</keyword>
<evidence type="ECO:0000256" key="10">
    <source>
        <dbReference type="ARBA" id="ARBA00023180"/>
    </source>
</evidence>
<evidence type="ECO:0000256" key="11">
    <source>
        <dbReference type="ARBA" id="ARBA00023286"/>
    </source>
</evidence>
<dbReference type="GO" id="GO:0050906">
    <property type="term" value="P:detection of stimulus involved in sensory perception"/>
    <property type="evidence" value="ECO:0007669"/>
    <property type="project" value="UniProtKB-ARBA"/>
</dbReference>
<dbReference type="PANTHER" id="PTHR42643:SF24">
    <property type="entry name" value="IONOTROPIC RECEPTOR 60A"/>
    <property type="match status" value="1"/>
</dbReference>
<dbReference type="GO" id="GO:0005886">
    <property type="term" value="C:plasma membrane"/>
    <property type="evidence" value="ECO:0007669"/>
    <property type="project" value="UniProtKB-SubCell"/>
</dbReference>
<keyword evidence="10" id="KW-0325">Glycoprotein</keyword>
<organism evidence="16 17">
    <name type="scientific">Allacma fusca</name>
    <dbReference type="NCBI Taxonomy" id="39272"/>
    <lineage>
        <taxon>Eukaryota</taxon>
        <taxon>Metazoa</taxon>
        <taxon>Ecdysozoa</taxon>
        <taxon>Arthropoda</taxon>
        <taxon>Hexapoda</taxon>
        <taxon>Collembola</taxon>
        <taxon>Symphypleona</taxon>
        <taxon>Sminthuridae</taxon>
        <taxon>Allacma</taxon>
    </lineage>
</organism>
<dbReference type="AlphaFoldDB" id="A0A8J2PTF7"/>
<evidence type="ECO:0000256" key="3">
    <source>
        <dbReference type="ARBA" id="ARBA00022448"/>
    </source>
</evidence>
<evidence type="ECO:0000313" key="17">
    <source>
        <dbReference type="Proteomes" id="UP000708208"/>
    </source>
</evidence>
<comment type="caution">
    <text evidence="16">The sequence shown here is derived from an EMBL/GenBank/DDBJ whole genome shotgun (WGS) entry which is preliminary data.</text>
</comment>
<dbReference type="OrthoDB" id="6762463at2759"/>
<feature type="chain" id="PRO_5035205661" description="Ionotropic glutamate receptor C-terminal domain-containing protein" evidence="14">
    <location>
        <begin position="23"/>
        <end position="721"/>
    </location>
</feature>
<keyword evidence="5 13" id="KW-0812">Transmembrane</keyword>
<keyword evidence="3" id="KW-0813">Transport</keyword>
<evidence type="ECO:0000256" key="14">
    <source>
        <dbReference type="SAM" id="SignalP"/>
    </source>
</evidence>
<dbReference type="InterPro" id="IPR001320">
    <property type="entry name" value="Iontro_rcpt_C"/>
</dbReference>
<keyword evidence="4" id="KW-1003">Cell membrane</keyword>
<evidence type="ECO:0000256" key="2">
    <source>
        <dbReference type="ARBA" id="ARBA00008685"/>
    </source>
</evidence>
<feature type="transmembrane region" description="Helical" evidence="13">
    <location>
        <begin position="628"/>
        <end position="649"/>
    </location>
</feature>
<evidence type="ECO:0000256" key="5">
    <source>
        <dbReference type="ARBA" id="ARBA00022692"/>
    </source>
</evidence>
<keyword evidence="12" id="KW-0407">Ion channel</keyword>
<proteinExistence type="inferred from homology"/>
<gene>
    <name evidence="16" type="ORF">AFUS01_LOCUS37213</name>
</gene>
<dbReference type="EMBL" id="CAJVCH010542675">
    <property type="protein sequence ID" value="CAG7827216.1"/>
    <property type="molecule type" value="Genomic_DNA"/>
</dbReference>
<dbReference type="Proteomes" id="UP000708208">
    <property type="component" value="Unassembled WGS sequence"/>
</dbReference>